<keyword evidence="2" id="KW-1185">Reference proteome</keyword>
<protein>
    <submittedName>
        <fullName evidence="1">Uncharacterized protein</fullName>
    </submittedName>
</protein>
<comment type="caution">
    <text evidence="1">The sequence shown here is derived from an EMBL/GenBank/DDBJ whole genome shotgun (WGS) entry which is preliminary data.</text>
</comment>
<gene>
    <name evidence="1" type="ORF">EYF80_021006</name>
</gene>
<evidence type="ECO:0000313" key="1">
    <source>
        <dbReference type="EMBL" id="TNN68818.1"/>
    </source>
</evidence>
<reference evidence="1 2" key="1">
    <citation type="submission" date="2019-03" db="EMBL/GenBank/DDBJ databases">
        <title>First draft genome of Liparis tanakae, snailfish: a comprehensive survey of snailfish specific genes.</title>
        <authorList>
            <person name="Kim W."/>
            <person name="Song I."/>
            <person name="Jeong J.-H."/>
            <person name="Kim D."/>
            <person name="Kim S."/>
            <person name="Ryu S."/>
            <person name="Song J.Y."/>
            <person name="Lee S.K."/>
        </authorList>
    </citation>
    <scope>NUCLEOTIDE SEQUENCE [LARGE SCALE GENOMIC DNA]</scope>
    <source>
        <tissue evidence="1">Muscle</tissue>
    </source>
</reference>
<name>A0A4Z2HST1_9TELE</name>
<accession>A0A4Z2HST1</accession>
<evidence type="ECO:0000313" key="2">
    <source>
        <dbReference type="Proteomes" id="UP000314294"/>
    </source>
</evidence>
<dbReference type="AlphaFoldDB" id="A0A4Z2HST1"/>
<proteinExistence type="predicted"/>
<dbReference type="EMBL" id="SRLO01000184">
    <property type="protein sequence ID" value="TNN68818.1"/>
    <property type="molecule type" value="Genomic_DNA"/>
</dbReference>
<dbReference type="Proteomes" id="UP000314294">
    <property type="component" value="Unassembled WGS sequence"/>
</dbReference>
<organism evidence="1 2">
    <name type="scientific">Liparis tanakae</name>
    <name type="common">Tanaka's snailfish</name>
    <dbReference type="NCBI Taxonomy" id="230148"/>
    <lineage>
        <taxon>Eukaryota</taxon>
        <taxon>Metazoa</taxon>
        <taxon>Chordata</taxon>
        <taxon>Craniata</taxon>
        <taxon>Vertebrata</taxon>
        <taxon>Euteleostomi</taxon>
        <taxon>Actinopterygii</taxon>
        <taxon>Neopterygii</taxon>
        <taxon>Teleostei</taxon>
        <taxon>Neoteleostei</taxon>
        <taxon>Acanthomorphata</taxon>
        <taxon>Eupercaria</taxon>
        <taxon>Perciformes</taxon>
        <taxon>Cottioidei</taxon>
        <taxon>Cottales</taxon>
        <taxon>Liparidae</taxon>
        <taxon>Liparis</taxon>
    </lineage>
</organism>
<sequence length="141" mass="15509">MVTSLLGRRLQGDRGAWASDMRSPNHHCILPPGHLWPSVSLLISTDHPCSHQISSIILFYILLTFTIAMETQALSAPPPSFLLCGNLKVLSGTPESLSGLSGLEEDADHMVCVRQRLEVKRDGPSAGSSRENACRRRHFHI</sequence>